<evidence type="ECO:0000313" key="2">
    <source>
        <dbReference type="EMBL" id="HJB90383.1"/>
    </source>
</evidence>
<evidence type="ECO:0000313" key="3">
    <source>
        <dbReference type="Proteomes" id="UP000886883"/>
    </source>
</evidence>
<dbReference type="Proteomes" id="UP000886883">
    <property type="component" value="Unassembled WGS sequence"/>
</dbReference>
<dbReference type="EMBL" id="DWXE01000010">
    <property type="protein sequence ID" value="HJB90383.1"/>
    <property type="molecule type" value="Genomic_DNA"/>
</dbReference>
<reference evidence="2" key="1">
    <citation type="journal article" date="2021" name="PeerJ">
        <title>Extensive microbial diversity within the chicken gut microbiome revealed by metagenomics and culture.</title>
        <authorList>
            <person name="Gilroy R."/>
            <person name="Ravi A."/>
            <person name="Getino M."/>
            <person name="Pursley I."/>
            <person name="Horton D.L."/>
            <person name="Alikhan N.F."/>
            <person name="Baker D."/>
            <person name="Gharbi K."/>
            <person name="Hall N."/>
            <person name="Watson M."/>
            <person name="Adriaenssens E.M."/>
            <person name="Foster-Nyarko E."/>
            <person name="Jarju S."/>
            <person name="Secka A."/>
            <person name="Antonio M."/>
            <person name="Oren A."/>
            <person name="Chaudhuri R.R."/>
            <person name="La Ragione R."/>
            <person name="Hildebrand F."/>
            <person name="Pallen M.J."/>
        </authorList>
    </citation>
    <scope>NUCLEOTIDE SEQUENCE</scope>
    <source>
        <strain evidence="2">USAMLcec3-2134</strain>
    </source>
</reference>
<gene>
    <name evidence="2" type="ORF">H9763_02825</name>
</gene>
<feature type="region of interest" description="Disordered" evidence="1">
    <location>
        <begin position="1"/>
        <end position="61"/>
    </location>
</feature>
<organism evidence="2 3">
    <name type="scientific">Candidatus Eisenbergiella merdigallinarum</name>
    <dbReference type="NCBI Taxonomy" id="2838552"/>
    <lineage>
        <taxon>Bacteria</taxon>
        <taxon>Bacillati</taxon>
        <taxon>Bacillota</taxon>
        <taxon>Clostridia</taxon>
        <taxon>Lachnospirales</taxon>
        <taxon>Lachnospiraceae</taxon>
        <taxon>Eisenbergiella</taxon>
    </lineage>
</organism>
<feature type="compositionally biased region" description="Basic and acidic residues" evidence="1">
    <location>
        <begin position="14"/>
        <end position="24"/>
    </location>
</feature>
<protein>
    <submittedName>
        <fullName evidence="2">Uncharacterized protein</fullName>
    </submittedName>
</protein>
<evidence type="ECO:0000256" key="1">
    <source>
        <dbReference type="SAM" id="MobiDB-lite"/>
    </source>
</evidence>
<dbReference type="AlphaFoldDB" id="A0A9D2SCV4"/>
<reference evidence="2" key="2">
    <citation type="submission" date="2021-04" db="EMBL/GenBank/DDBJ databases">
        <authorList>
            <person name="Gilroy R."/>
        </authorList>
    </citation>
    <scope>NUCLEOTIDE SEQUENCE</scope>
    <source>
        <strain evidence="2">USAMLcec3-2134</strain>
    </source>
</reference>
<accession>A0A9D2SCV4</accession>
<sequence>MDGMAVFRCGSVKPQEEDAGEARSIRTKQAIGETDGLTFASKQRGDAHDEQSGLPPGPPGLGIFIPPYLVKIV</sequence>
<name>A0A9D2SCV4_9FIRM</name>
<comment type="caution">
    <text evidence="2">The sequence shown here is derived from an EMBL/GenBank/DDBJ whole genome shotgun (WGS) entry which is preliminary data.</text>
</comment>
<proteinExistence type="predicted"/>